<feature type="compositionally biased region" description="Basic and acidic residues" evidence="1">
    <location>
        <begin position="1"/>
        <end position="17"/>
    </location>
</feature>
<dbReference type="EMBL" id="CH476602">
    <property type="protein sequence ID" value="EAU33156.1"/>
    <property type="molecule type" value="Genomic_DNA"/>
</dbReference>
<evidence type="ECO:0000313" key="2">
    <source>
        <dbReference type="EMBL" id="EAU33156.1"/>
    </source>
</evidence>
<evidence type="ECO:0000313" key="3">
    <source>
        <dbReference type="Proteomes" id="UP000007963"/>
    </source>
</evidence>
<reference evidence="3" key="1">
    <citation type="submission" date="2005-09" db="EMBL/GenBank/DDBJ databases">
        <title>Annotation of the Aspergillus terreus NIH2624 genome.</title>
        <authorList>
            <person name="Birren B.W."/>
            <person name="Lander E.S."/>
            <person name="Galagan J.E."/>
            <person name="Nusbaum C."/>
            <person name="Devon K."/>
            <person name="Henn M."/>
            <person name="Ma L.-J."/>
            <person name="Jaffe D.B."/>
            <person name="Butler J."/>
            <person name="Alvarez P."/>
            <person name="Gnerre S."/>
            <person name="Grabherr M."/>
            <person name="Kleber M."/>
            <person name="Mauceli E.W."/>
            <person name="Brockman W."/>
            <person name="Rounsley S."/>
            <person name="Young S.K."/>
            <person name="LaButti K."/>
            <person name="Pushparaj V."/>
            <person name="DeCaprio D."/>
            <person name="Crawford M."/>
            <person name="Koehrsen M."/>
            <person name="Engels R."/>
            <person name="Montgomery P."/>
            <person name="Pearson M."/>
            <person name="Howarth C."/>
            <person name="Larson L."/>
            <person name="Luoma S."/>
            <person name="White J."/>
            <person name="Alvarado L."/>
            <person name="Kodira C.D."/>
            <person name="Zeng Q."/>
            <person name="Oleary S."/>
            <person name="Yandava C."/>
            <person name="Denning D.W."/>
            <person name="Nierman W.C."/>
            <person name="Milne T."/>
            <person name="Madden K."/>
        </authorList>
    </citation>
    <scope>NUCLEOTIDE SEQUENCE [LARGE SCALE GENOMIC DNA]</scope>
    <source>
        <strain evidence="3">NIH 2624 / FGSC A1156</strain>
    </source>
</reference>
<proteinExistence type="predicted"/>
<sequence>MPNERRQSVDGDDELYHPDGSFQSHSDAQSQDESDDADLDDFWFTEAKKLGGHEETWRKLIENKREMEEAASSAGKETFQDIENIISRLGSLYRDGIEHVRVSHRVPRRLDAQWRNALDTINESGDLLITRVCNRVERRRPTREDGEMLTDFEGRVIARMIHHALLPSFQIYYQSQGRYGRFPKCRIQDLLSNISTPGPRTPNDRGLMMKGKC</sequence>
<feature type="region of interest" description="Disordered" evidence="1">
    <location>
        <begin position="1"/>
        <end position="38"/>
    </location>
</feature>
<dbReference type="VEuPathDB" id="FungiDB:ATEG_06612"/>
<dbReference type="HOGENOM" id="CLU_1294133_0_0_1"/>
<dbReference type="RefSeq" id="XP_001215790.1">
    <property type="nucleotide sequence ID" value="XM_001215790.1"/>
</dbReference>
<dbReference type="GeneID" id="4322148"/>
<dbReference type="AlphaFoldDB" id="Q0CI72"/>
<dbReference type="Proteomes" id="UP000007963">
    <property type="component" value="Unassembled WGS sequence"/>
</dbReference>
<name>Q0CI72_ASPTN</name>
<accession>Q0CI72</accession>
<evidence type="ECO:0000256" key="1">
    <source>
        <dbReference type="SAM" id="MobiDB-lite"/>
    </source>
</evidence>
<organism evidence="2 3">
    <name type="scientific">Aspergillus terreus (strain NIH 2624 / FGSC A1156)</name>
    <dbReference type="NCBI Taxonomy" id="341663"/>
    <lineage>
        <taxon>Eukaryota</taxon>
        <taxon>Fungi</taxon>
        <taxon>Dikarya</taxon>
        <taxon>Ascomycota</taxon>
        <taxon>Pezizomycotina</taxon>
        <taxon>Eurotiomycetes</taxon>
        <taxon>Eurotiomycetidae</taxon>
        <taxon>Eurotiales</taxon>
        <taxon>Aspergillaceae</taxon>
        <taxon>Aspergillus</taxon>
        <taxon>Aspergillus subgen. Circumdati</taxon>
    </lineage>
</organism>
<protein>
    <submittedName>
        <fullName evidence="2">Uncharacterized protein</fullName>
    </submittedName>
</protein>
<gene>
    <name evidence="2" type="ORF">ATEG_06612</name>
</gene>